<organism evidence="3 4">
    <name type="scientific">Wandonia haliotis</name>
    <dbReference type="NCBI Taxonomy" id="574963"/>
    <lineage>
        <taxon>Bacteria</taxon>
        <taxon>Pseudomonadati</taxon>
        <taxon>Bacteroidota</taxon>
        <taxon>Flavobacteriia</taxon>
        <taxon>Flavobacteriales</taxon>
        <taxon>Crocinitomicaceae</taxon>
        <taxon>Wandonia</taxon>
    </lineage>
</organism>
<dbReference type="EMBL" id="BAAAFH010000003">
    <property type="protein sequence ID" value="GAA0873745.1"/>
    <property type="molecule type" value="Genomic_DNA"/>
</dbReference>
<protein>
    <submittedName>
        <fullName evidence="3">GH3 auxin-responsive promoter family protein</fullName>
    </submittedName>
</protein>
<sequence>MALIGSILKGTAKLGNQFEEKKRFDYSLQTKVLQKLLDKAKGTDFGRTYNFKEILQSTSPLHEFSSAIPITTYEEFYEKWLTRTLQGEKDVIWPGRMKYFALSSGTSGSPSKRIPVSETFIKNFQRVSLTQMLTLHDYGMETDFYEKSLLIIGGSSQLKDMELYKEGDLSGILAGKIPFWFSKFSKPGKTISRLPNWEMKLGAIVKEAPKWNIGIISGVPAWVEMVLKSIIKTYNLNSIHDIWPSLKVYAHGGVAIDPYKPELMKLFGQEVFFQETYLASEGYFAYQKGGNRKGMRLLLNSGVYFEFIPFDRNNFDETGKLRPEAVALPLHEVKEGVDYALVVSTCSGLWRYLIGDTIRFTSLLDYEIRITGRITHFLSICGEHLSVDNMNKGIQQTAEKLGIHIPEYTAHAVKNGKIRHHWYLGTDKIVSDQEVALLLDQELQKINDDYASVRKHTLDKPTVTLLPKEYFIDFLARKGKLGGQNKFPRVMKPEQLEEWKSFLG</sequence>
<keyword evidence="4" id="KW-1185">Reference proteome</keyword>
<dbReference type="PANTHER" id="PTHR31901:SF9">
    <property type="entry name" value="GH3 DOMAIN-CONTAINING PROTEIN"/>
    <property type="match status" value="1"/>
</dbReference>
<evidence type="ECO:0000313" key="3">
    <source>
        <dbReference type="EMBL" id="GAA0873745.1"/>
    </source>
</evidence>
<feature type="domain" description="GH3 middle" evidence="1">
    <location>
        <begin position="298"/>
        <end position="363"/>
    </location>
</feature>
<feature type="domain" description="GH3 C-terminal" evidence="2">
    <location>
        <begin position="389"/>
        <end position="494"/>
    </location>
</feature>
<dbReference type="Pfam" id="PF23572">
    <property type="entry name" value="GH3_C"/>
    <property type="match status" value="1"/>
</dbReference>
<proteinExistence type="predicted"/>
<dbReference type="Pfam" id="PF03321">
    <property type="entry name" value="GH3"/>
    <property type="match status" value="1"/>
</dbReference>
<gene>
    <name evidence="3" type="ORF">GCM10009118_01530</name>
</gene>
<comment type="caution">
    <text evidence="3">The sequence shown here is derived from an EMBL/GenBank/DDBJ whole genome shotgun (WGS) entry which is preliminary data.</text>
</comment>
<evidence type="ECO:0000259" key="1">
    <source>
        <dbReference type="Pfam" id="PF23571"/>
    </source>
</evidence>
<dbReference type="InterPro" id="IPR055378">
    <property type="entry name" value="GH3_C"/>
</dbReference>
<name>A0ABP3XWR3_9FLAO</name>
<evidence type="ECO:0000313" key="4">
    <source>
        <dbReference type="Proteomes" id="UP001501126"/>
    </source>
</evidence>
<evidence type="ECO:0000259" key="2">
    <source>
        <dbReference type="Pfam" id="PF23572"/>
    </source>
</evidence>
<reference evidence="4" key="1">
    <citation type="journal article" date="2019" name="Int. J. Syst. Evol. Microbiol.">
        <title>The Global Catalogue of Microorganisms (GCM) 10K type strain sequencing project: providing services to taxonomists for standard genome sequencing and annotation.</title>
        <authorList>
            <consortium name="The Broad Institute Genomics Platform"/>
            <consortium name="The Broad Institute Genome Sequencing Center for Infectious Disease"/>
            <person name="Wu L."/>
            <person name="Ma J."/>
        </authorList>
    </citation>
    <scope>NUCLEOTIDE SEQUENCE [LARGE SCALE GENOMIC DNA]</scope>
    <source>
        <strain evidence="4">JCM 16083</strain>
    </source>
</reference>
<dbReference type="PANTHER" id="PTHR31901">
    <property type="entry name" value="GH3 DOMAIN-CONTAINING PROTEIN"/>
    <property type="match status" value="1"/>
</dbReference>
<dbReference type="InterPro" id="IPR055377">
    <property type="entry name" value="GH3_M"/>
</dbReference>
<dbReference type="Pfam" id="PF23571">
    <property type="entry name" value="GH3_M"/>
    <property type="match status" value="1"/>
</dbReference>
<dbReference type="InterPro" id="IPR004993">
    <property type="entry name" value="GH3"/>
</dbReference>
<dbReference type="Proteomes" id="UP001501126">
    <property type="component" value="Unassembled WGS sequence"/>
</dbReference>
<dbReference type="RefSeq" id="WP_343784083.1">
    <property type="nucleotide sequence ID" value="NZ_BAAAFH010000003.1"/>
</dbReference>
<accession>A0ABP3XWR3</accession>